<dbReference type="EMBL" id="ONZP01000088">
    <property type="protein sequence ID" value="SPJ73104.1"/>
    <property type="molecule type" value="Genomic_DNA"/>
</dbReference>
<dbReference type="PROSITE" id="PS51186">
    <property type="entry name" value="GNAT"/>
    <property type="match status" value="1"/>
</dbReference>
<evidence type="ECO:0000313" key="3">
    <source>
        <dbReference type="Proteomes" id="UP001187734"/>
    </source>
</evidence>
<dbReference type="Pfam" id="PF13508">
    <property type="entry name" value="Acetyltransf_7"/>
    <property type="match status" value="1"/>
</dbReference>
<name>A0AAE8M2R2_9HYPO</name>
<dbReference type="PANTHER" id="PTHR42791">
    <property type="entry name" value="GNAT FAMILY ACETYLTRANSFERASE"/>
    <property type="match status" value="1"/>
</dbReference>
<dbReference type="InterPro" id="IPR000182">
    <property type="entry name" value="GNAT_dom"/>
</dbReference>
<dbReference type="InterPro" id="IPR052523">
    <property type="entry name" value="Trichothecene_AcTrans"/>
</dbReference>
<protein>
    <recommendedName>
        <fullName evidence="1">N-acetyltransferase domain-containing protein</fullName>
    </recommendedName>
</protein>
<dbReference type="InterPro" id="IPR016181">
    <property type="entry name" value="Acyl_CoA_acyltransferase"/>
</dbReference>
<reference evidence="2" key="1">
    <citation type="submission" date="2018-03" db="EMBL/GenBank/DDBJ databases">
        <authorList>
            <person name="Guldener U."/>
        </authorList>
    </citation>
    <scope>NUCLEOTIDE SEQUENCE</scope>
</reference>
<dbReference type="CDD" id="cd04301">
    <property type="entry name" value="NAT_SF"/>
    <property type="match status" value="1"/>
</dbReference>
<proteinExistence type="predicted"/>
<dbReference type="Gene3D" id="3.40.630.30">
    <property type="match status" value="1"/>
</dbReference>
<evidence type="ECO:0000259" key="1">
    <source>
        <dbReference type="PROSITE" id="PS51186"/>
    </source>
</evidence>
<dbReference type="PANTHER" id="PTHR42791:SF16">
    <property type="entry name" value="N-ACETYLTRANSFERASE DOMAIN-CONTAINING PROTEIN"/>
    <property type="match status" value="1"/>
</dbReference>
<dbReference type="SUPFAM" id="SSF55729">
    <property type="entry name" value="Acyl-CoA N-acyltransferases (Nat)"/>
    <property type="match status" value="1"/>
</dbReference>
<comment type="caution">
    <text evidence="2">The sequence shown here is derived from an EMBL/GenBank/DDBJ whole genome shotgun (WGS) entry which is preliminary data.</text>
</comment>
<dbReference type="GO" id="GO:0016747">
    <property type="term" value="F:acyltransferase activity, transferring groups other than amino-acyl groups"/>
    <property type="evidence" value="ECO:0007669"/>
    <property type="project" value="InterPro"/>
</dbReference>
<feature type="domain" description="N-acetyltransferase" evidence="1">
    <location>
        <begin position="152"/>
        <end position="234"/>
    </location>
</feature>
<organism evidence="2 3">
    <name type="scientific">Fusarium torulosum</name>
    <dbReference type="NCBI Taxonomy" id="33205"/>
    <lineage>
        <taxon>Eukaryota</taxon>
        <taxon>Fungi</taxon>
        <taxon>Dikarya</taxon>
        <taxon>Ascomycota</taxon>
        <taxon>Pezizomycotina</taxon>
        <taxon>Sordariomycetes</taxon>
        <taxon>Hypocreomycetidae</taxon>
        <taxon>Hypocreales</taxon>
        <taxon>Nectriaceae</taxon>
        <taxon>Fusarium</taxon>
    </lineage>
</organism>
<evidence type="ECO:0000313" key="2">
    <source>
        <dbReference type="EMBL" id="SPJ73104.1"/>
    </source>
</evidence>
<accession>A0AAE8M2R2</accession>
<gene>
    <name evidence="2" type="ORF">FTOL_02833</name>
</gene>
<keyword evidence="3" id="KW-1185">Reference proteome</keyword>
<dbReference type="Proteomes" id="UP001187734">
    <property type="component" value="Unassembled WGS sequence"/>
</dbReference>
<sequence>MDSTKPTLKVVRISSLDQAEQLVDLACETFMDDHLFSLIVPGRREHPETFRKMWSLSFREAYGDKGSVILAAYREDEDNDHGRGEFLAFAVWVRCGTSDVARSWQGDSWNKTLTRIALRWNGHFQYLLCQSDPGVSLDAANEVFSWMGNVKTLYPTEYWSLAWLGVSPKCQRTGIGKRLLQWGIDRCEEEQVPAVLVATEVGKPLYEKMGFQVVSDLSSDKAGNHNPVMIRSVEKPKRMVEEM</sequence>
<dbReference type="AlphaFoldDB" id="A0AAE8M2R2"/>